<feature type="domain" description="DUF218" evidence="2">
    <location>
        <begin position="173"/>
        <end position="323"/>
    </location>
</feature>
<dbReference type="InterPro" id="IPR014729">
    <property type="entry name" value="Rossmann-like_a/b/a_fold"/>
</dbReference>
<evidence type="ECO:0000313" key="4">
    <source>
        <dbReference type="Proteomes" id="UP000886822"/>
    </source>
</evidence>
<dbReference type="CDD" id="cd06259">
    <property type="entry name" value="YdcF-like"/>
    <property type="match status" value="1"/>
</dbReference>
<dbReference type="GO" id="GO:0005886">
    <property type="term" value="C:plasma membrane"/>
    <property type="evidence" value="ECO:0007669"/>
    <property type="project" value="TreeGrafter"/>
</dbReference>
<feature type="transmembrane region" description="Helical" evidence="1">
    <location>
        <begin position="331"/>
        <end position="348"/>
    </location>
</feature>
<keyword evidence="1" id="KW-1133">Transmembrane helix</keyword>
<reference evidence="3" key="1">
    <citation type="journal article" date="2021" name="PeerJ">
        <title>Extensive microbial diversity within the chicken gut microbiome revealed by metagenomics and culture.</title>
        <authorList>
            <person name="Gilroy R."/>
            <person name="Ravi A."/>
            <person name="Getino M."/>
            <person name="Pursley I."/>
            <person name="Horton D.L."/>
            <person name="Alikhan N.F."/>
            <person name="Baker D."/>
            <person name="Gharbi K."/>
            <person name="Hall N."/>
            <person name="Watson M."/>
            <person name="Adriaenssens E.M."/>
            <person name="Foster-Nyarko E."/>
            <person name="Jarju S."/>
            <person name="Secka A."/>
            <person name="Antonio M."/>
            <person name="Oren A."/>
            <person name="Chaudhuri R.R."/>
            <person name="La Ragione R."/>
            <person name="Hildebrand F."/>
            <person name="Pallen M.J."/>
        </authorList>
    </citation>
    <scope>NUCLEOTIDE SEQUENCE</scope>
    <source>
        <strain evidence="3">CHK173-259</strain>
    </source>
</reference>
<name>A0A9D1QTW7_9LACO</name>
<dbReference type="PANTHER" id="PTHR30336">
    <property type="entry name" value="INNER MEMBRANE PROTEIN, PROBABLE PERMEASE"/>
    <property type="match status" value="1"/>
</dbReference>
<evidence type="ECO:0000256" key="1">
    <source>
        <dbReference type="SAM" id="Phobius"/>
    </source>
</evidence>
<gene>
    <name evidence="3" type="ORF">H9875_06040</name>
</gene>
<sequence length="349" mass="39459">MGYSIPAVWYWIWAVPVFFGLVFSWRYHRDKVRLSNGLWFSATFYSLMLALGLSILGTNNRPLIVVSLILFVGVLMLIGLAYLLQAFLLLWNAWIVWRREAHTIANMLTLFLGVAILLLPWVNQLAGQVLPQRVDEFFVLLIDLSVFYVAFWFYNYLTMLVIYQFNRPRWNQDYIIVLGAGLLNGDQVSPLLKQRIHRGMAFYHRQMEKTGHPAKVIFSGGQGPDETTSEGQAMLDYALSEGLPVSAGIAETKSKTTRENLQFSRQLMTADGAVDPHVIFVSNNYHTLRAGMIAKQVGVKADGIGSRTSGFFLPNAVIREYIAIFVKNKKWHLVALGGIILLSILLVIN</sequence>
<keyword evidence="1" id="KW-0812">Transmembrane</keyword>
<feature type="transmembrane region" description="Helical" evidence="1">
    <location>
        <begin position="103"/>
        <end position="122"/>
    </location>
</feature>
<feature type="transmembrane region" description="Helical" evidence="1">
    <location>
        <begin position="63"/>
        <end position="91"/>
    </location>
</feature>
<dbReference type="PANTHER" id="PTHR30336:SF18">
    <property type="entry name" value="MEMBRANE PROTEIN"/>
    <property type="match status" value="1"/>
</dbReference>
<feature type="transmembrane region" description="Helical" evidence="1">
    <location>
        <begin position="37"/>
        <end position="57"/>
    </location>
</feature>
<dbReference type="InterPro" id="IPR003848">
    <property type="entry name" value="DUF218"/>
</dbReference>
<dbReference type="Gene3D" id="3.40.50.620">
    <property type="entry name" value="HUPs"/>
    <property type="match status" value="1"/>
</dbReference>
<accession>A0A9D1QTW7</accession>
<protein>
    <submittedName>
        <fullName evidence="3">YdcF family protein</fullName>
    </submittedName>
</protein>
<dbReference type="Proteomes" id="UP000886822">
    <property type="component" value="Unassembled WGS sequence"/>
</dbReference>
<dbReference type="GO" id="GO:0043164">
    <property type="term" value="P:Gram-negative-bacterium-type cell wall biogenesis"/>
    <property type="evidence" value="ECO:0007669"/>
    <property type="project" value="TreeGrafter"/>
</dbReference>
<dbReference type="AlphaFoldDB" id="A0A9D1QTW7"/>
<evidence type="ECO:0000313" key="3">
    <source>
        <dbReference type="EMBL" id="HIW72172.1"/>
    </source>
</evidence>
<proteinExistence type="predicted"/>
<dbReference type="Pfam" id="PF02698">
    <property type="entry name" value="DUF218"/>
    <property type="match status" value="1"/>
</dbReference>
<feature type="transmembrane region" description="Helical" evidence="1">
    <location>
        <begin position="6"/>
        <end position="25"/>
    </location>
</feature>
<reference evidence="3" key="2">
    <citation type="submission" date="2021-04" db="EMBL/GenBank/DDBJ databases">
        <authorList>
            <person name="Gilroy R."/>
        </authorList>
    </citation>
    <scope>NUCLEOTIDE SEQUENCE</scope>
    <source>
        <strain evidence="3">CHK173-259</strain>
    </source>
</reference>
<comment type="caution">
    <text evidence="3">The sequence shown here is derived from an EMBL/GenBank/DDBJ whole genome shotgun (WGS) entry which is preliminary data.</text>
</comment>
<dbReference type="InterPro" id="IPR051599">
    <property type="entry name" value="Cell_Envelope_Assoc"/>
</dbReference>
<evidence type="ECO:0000259" key="2">
    <source>
        <dbReference type="Pfam" id="PF02698"/>
    </source>
</evidence>
<feature type="transmembrane region" description="Helical" evidence="1">
    <location>
        <begin position="137"/>
        <end position="157"/>
    </location>
</feature>
<dbReference type="GO" id="GO:0000270">
    <property type="term" value="P:peptidoglycan metabolic process"/>
    <property type="evidence" value="ECO:0007669"/>
    <property type="project" value="TreeGrafter"/>
</dbReference>
<organism evidence="3 4">
    <name type="scientific">Candidatus Levilactobacillus faecigallinarum</name>
    <dbReference type="NCBI Taxonomy" id="2838638"/>
    <lineage>
        <taxon>Bacteria</taxon>
        <taxon>Bacillati</taxon>
        <taxon>Bacillota</taxon>
        <taxon>Bacilli</taxon>
        <taxon>Lactobacillales</taxon>
        <taxon>Lactobacillaceae</taxon>
        <taxon>Levilactobacillus</taxon>
    </lineage>
</organism>
<dbReference type="EMBL" id="DXGJ01000046">
    <property type="protein sequence ID" value="HIW72172.1"/>
    <property type="molecule type" value="Genomic_DNA"/>
</dbReference>
<keyword evidence="1" id="KW-0472">Membrane</keyword>